<evidence type="ECO:0000256" key="2">
    <source>
        <dbReference type="ARBA" id="ARBA00022475"/>
    </source>
</evidence>
<dbReference type="PANTHER" id="PTHR30250">
    <property type="entry name" value="PST FAMILY PREDICTED COLANIC ACID TRANSPORTER"/>
    <property type="match status" value="1"/>
</dbReference>
<keyword evidence="3 6" id="KW-0812">Transmembrane</keyword>
<feature type="transmembrane region" description="Helical" evidence="6">
    <location>
        <begin position="39"/>
        <end position="60"/>
    </location>
</feature>
<feature type="transmembrane region" description="Helical" evidence="6">
    <location>
        <begin position="81"/>
        <end position="103"/>
    </location>
</feature>
<evidence type="ECO:0000256" key="6">
    <source>
        <dbReference type="SAM" id="Phobius"/>
    </source>
</evidence>
<feature type="transmembrane region" description="Helical" evidence="6">
    <location>
        <begin position="471"/>
        <end position="488"/>
    </location>
</feature>
<feature type="transmembrane region" description="Helical" evidence="6">
    <location>
        <begin position="197"/>
        <end position="219"/>
    </location>
</feature>
<feature type="transmembrane region" description="Helical" evidence="6">
    <location>
        <begin position="359"/>
        <end position="377"/>
    </location>
</feature>
<dbReference type="PANTHER" id="PTHR30250:SF11">
    <property type="entry name" value="O-ANTIGEN TRANSPORTER-RELATED"/>
    <property type="match status" value="1"/>
</dbReference>
<comment type="caution">
    <text evidence="7">The sequence shown here is derived from an EMBL/GenBank/DDBJ whole genome shotgun (WGS) entry which is preliminary data.</text>
</comment>
<accession>A0ABR7YA92</accession>
<dbReference type="InterPro" id="IPR002528">
    <property type="entry name" value="MATE_fam"/>
</dbReference>
<feature type="transmembrane region" description="Helical" evidence="6">
    <location>
        <begin position="155"/>
        <end position="177"/>
    </location>
</feature>
<keyword evidence="4 6" id="KW-1133">Transmembrane helix</keyword>
<dbReference type="Pfam" id="PF01554">
    <property type="entry name" value="MatE"/>
    <property type="match status" value="1"/>
</dbReference>
<feature type="transmembrane region" description="Helical" evidence="6">
    <location>
        <begin position="318"/>
        <end position="339"/>
    </location>
</feature>
<feature type="transmembrane region" description="Helical" evidence="6">
    <location>
        <begin position="231"/>
        <end position="252"/>
    </location>
</feature>
<evidence type="ECO:0000256" key="3">
    <source>
        <dbReference type="ARBA" id="ARBA00022692"/>
    </source>
</evidence>
<feature type="transmembrane region" description="Helical" evidence="6">
    <location>
        <begin position="389"/>
        <end position="408"/>
    </location>
</feature>
<feature type="transmembrane region" description="Helical" evidence="6">
    <location>
        <begin position="12"/>
        <end position="33"/>
    </location>
</feature>
<feature type="transmembrane region" description="Helical" evidence="6">
    <location>
        <begin position="274"/>
        <end position="297"/>
    </location>
</feature>
<feature type="transmembrane region" description="Helical" evidence="6">
    <location>
        <begin position="123"/>
        <end position="143"/>
    </location>
</feature>
<organism evidence="7 8">
    <name type="scientific">Sphingobacterium litopenaei</name>
    <dbReference type="NCBI Taxonomy" id="2763500"/>
    <lineage>
        <taxon>Bacteria</taxon>
        <taxon>Pseudomonadati</taxon>
        <taxon>Bacteroidota</taxon>
        <taxon>Sphingobacteriia</taxon>
        <taxon>Sphingobacteriales</taxon>
        <taxon>Sphingobacteriaceae</taxon>
        <taxon>Sphingobacterium</taxon>
    </lineage>
</organism>
<evidence type="ECO:0000256" key="1">
    <source>
        <dbReference type="ARBA" id="ARBA00004651"/>
    </source>
</evidence>
<protein>
    <submittedName>
        <fullName evidence="7">Polysaccharide biosynthesis C-terminal domain-containing protein</fullName>
    </submittedName>
</protein>
<evidence type="ECO:0000256" key="5">
    <source>
        <dbReference type="ARBA" id="ARBA00023136"/>
    </source>
</evidence>
<keyword evidence="8" id="KW-1185">Reference proteome</keyword>
<dbReference type="Proteomes" id="UP000651271">
    <property type="component" value="Unassembled WGS sequence"/>
</dbReference>
<evidence type="ECO:0000256" key="4">
    <source>
        <dbReference type="ARBA" id="ARBA00022989"/>
    </source>
</evidence>
<comment type="subcellular location">
    <subcellularLocation>
        <location evidence="1">Cell membrane</location>
        <topology evidence="1">Multi-pass membrane protein</topology>
    </subcellularLocation>
</comment>
<reference evidence="7 8" key="1">
    <citation type="submission" date="2020-08" db="EMBL/GenBank/DDBJ databases">
        <title>Sphingobacterium sp. DN04309 isolated from aquaculture water.</title>
        <authorList>
            <person name="Zhang M."/>
        </authorList>
    </citation>
    <scope>NUCLEOTIDE SEQUENCE [LARGE SCALE GENOMIC DNA]</scope>
    <source>
        <strain evidence="7 8">DN04309</strain>
    </source>
</reference>
<evidence type="ECO:0000313" key="8">
    <source>
        <dbReference type="Proteomes" id="UP000651271"/>
    </source>
</evidence>
<proteinExistence type="predicted"/>
<dbReference type="RefSeq" id="WP_165292136.1">
    <property type="nucleotide sequence ID" value="NZ_JACOIJ010000002.1"/>
</dbReference>
<dbReference type="EMBL" id="JACOIJ010000002">
    <property type="protein sequence ID" value="MBD1428210.1"/>
    <property type="molecule type" value="Genomic_DNA"/>
</dbReference>
<keyword evidence="2" id="KW-1003">Cell membrane</keyword>
<dbReference type="InterPro" id="IPR050833">
    <property type="entry name" value="Poly_Biosynth_Transport"/>
</dbReference>
<feature type="transmembrane region" description="Helical" evidence="6">
    <location>
        <begin position="446"/>
        <end position="465"/>
    </location>
</feature>
<evidence type="ECO:0000313" key="7">
    <source>
        <dbReference type="EMBL" id="MBD1428210.1"/>
    </source>
</evidence>
<name>A0ABR7YA92_9SPHI</name>
<gene>
    <name evidence="7" type="ORF">H8B04_01300</name>
</gene>
<keyword evidence="5 6" id="KW-0472">Membrane</keyword>
<feature type="transmembrane region" description="Helical" evidence="6">
    <location>
        <begin position="414"/>
        <end position="434"/>
    </location>
</feature>
<sequence length="502" mass="57064">MSGIKKFLSDTVIYGLTTIIARVLNFLLTPVFLRKFESSIYGIFTNLYSYAAMINAILAFGMETTYFRYLQRVEKEDKEKVFNNSFIVTLFATVIFVATMFIFAQPIASFIKSVDLNPAEYIIFVKLFAVILGADALAVVPFARLRAEGRPIRYGAIKIVNIGVLVFCNLFLLYWLPSLIDKYTFWQELAEGWFREGWLGNVFISNLIASVVTLALLIPQIAKFSFKIDAALIKSMISYSFPILIANISFIINEHLDKMMFPKLVPTTEGERDLGIYGAVAKIAIFLNLFVTAFRLGAEPFFFSYAKNENSKQVYAKIMEYFIIAMVIVMIGLCANISWLKDFIRGGKLEREVYWSGLHIVPILLFNNVLLGIYMNLSIWYRLSDQTRYGLYISGVGAIITVILNIVLIPTYSYVGAALSTTLTYFVMVTLSYILGQKNYAIPYNVIKAVGYMLISVASTAFMYFVLDNNVWLSNFLLVLVLVFVFYLERKFIVNITGKIKK</sequence>